<comment type="similarity">
    <text evidence="1">Belongs to the class-I aminoacyl-tRNA synthetase family.</text>
</comment>
<dbReference type="GO" id="GO:0004822">
    <property type="term" value="F:isoleucine-tRNA ligase activity"/>
    <property type="evidence" value="ECO:0007669"/>
    <property type="project" value="UniProtKB-EC"/>
</dbReference>
<gene>
    <name evidence="12" type="ORF">CHGG_08414</name>
</gene>
<feature type="domain" description="Aminoacyl-tRNA synthetase class Ia" evidence="10">
    <location>
        <begin position="77"/>
        <end position="165"/>
    </location>
</feature>
<dbReference type="GeneID" id="4395133"/>
<evidence type="ECO:0000256" key="2">
    <source>
        <dbReference type="ARBA" id="ARBA00013165"/>
    </source>
</evidence>
<dbReference type="STRING" id="306901.Q2GUE0"/>
<evidence type="ECO:0000256" key="1">
    <source>
        <dbReference type="ARBA" id="ARBA00005594"/>
    </source>
</evidence>
<evidence type="ECO:0000259" key="11">
    <source>
        <dbReference type="Pfam" id="PF08264"/>
    </source>
</evidence>
<evidence type="ECO:0000256" key="4">
    <source>
        <dbReference type="ARBA" id="ARBA00022741"/>
    </source>
</evidence>
<dbReference type="AlphaFoldDB" id="Q2GUE0"/>
<dbReference type="HOGENOM" id="CLU_001493_1_0_1"/>
<evidence type="ECO:0000256" key="3">
    <source>
        <dbReference type="ARBA" id="ARBA00022598"/>
    </source>
</evidence>
<dbReference type="Gene3D" id="3.40.50.620">
    <property type="entry name" value="HUPs"/>
    <property type="match status" value="2"/>
</dbReference>
<dbReference type="InterPro" id="IPR009080">
    <property type="entry name" value="tRNAsynth_Ia_anticodon-bd"/>
</dbReference>
<dbReference type="eggNOG" id="KOG0434">
    <property type="taxonomic scope" value="Eukaryota"/>
</dbReference>
<dbReference type="GO" id="GO:0002161">
    <property type="term" value="F:aminoacyl-tRNA deacylase activity"/>
    <property type="evidence" value="ECO:0007669"/>
    <property type="project" value="InterPro"/>
</dbReference>
<dbReference type="Gene3D" id="1.10.730.10">
    <property type="entry name" value="Isoleucyl-tRNA Synthetase, Domain 1"/>
    <property type="match status" value="1"/>
</dbReference>
<dbReference type="PANTHER" id="PTHR42780:SF1">
    <property type="entry name" value="ISOLEUCINE--TRNA LIGASE, CYTOPLASMIC"/>
    <property type="match status" value="1"/>
</dbReference>
<dbReference type="InterPro" id="IPR009008">
    <property type="entry name" value="Val/Leu/Ile-tRNA-synth_edit"/>
</dbReference>
<keyword evidence="13" id="KW-1185">Reference proteome</keyword>
<dbReference type="InterPro" id="IPR033709">
    <property type="entry name" value="Anticodon_Ile_ABEc"/>
</dbReference>
<evidence type="ECO:0000259" key="10">
    <source>
        <dbReference type="Pfam" id="PF00133"/>
    </source>
</evidence>
<evidence type="ECO:0000256" key="8">
    <source>
        <dbReference type="ARBA" id="ARBA00032665"/>
    </source>
</evidence>
<evidence type="ECO:0000256" key="5">
    <source>
        <dbReference type="ARBA" id="ARBA00022840"/>
    </source>
</evidence>
<evidence type="ECO:0000313" key="13">
    <source>
        <dbReference type="Proteomes" id="UP000001056"/>
    </source>
</evidence>
<dbReference type="CDD" id="cd07961">
    <property type="entry name" value="Anticodon_Ia_Ile_ABEc"/>
    <property type="match status" value="1"/>
</dbReference>
<dbReference type="EMBL" id="CH408034">
    <property type="protein sequence ID" value="EAQ84400.1"/>
    <property type="molecule type" value="Genomic_DNA"/>
</dbReference>
<dbReference type="Pfam" id="PF08264">
    <property type="entry name" value="Anticodon_1"/>
    <property type="match status" value="1"/>
</dbReference>
<evidence type="ECO:0000313" key="12">
    <source>
        <dbReference type="EMBL" id="EAQ84400.1"/>
    </source>
</evidence>
<dbReference type="VEuPathDB" id="FungiDB:CHGG_08414"/>
<feature type="domain" description="Aminoacyl-tRNA synthetase class Ia" evidence="10">
    <location>
        <begin position="13"/>
        <end position="75"/>
    </location>
</feature>
<dbReference type="GO" id="GO:0006428">
    <property type="term" value="P:isoleucyl-tRNA aminoacylation"/>
    <property type="evidence" value="ECO:0007669"/>
    <property type="project" value="TreeGrafter"/>
</dbReference>
<sequence>MSINFAATEEETIQYWREIDAFQTQFRLSQDRPRFTFYDGPPFGLPHYGHLLTSTIKDIIPRYWSMKGYHVTRRFDGIEKYNDECRAIVMRYAAEWRHAIERLGRWVDFDNDYKSMDLKFMESCWWAFKKLFDDGQVYRAYRIMPYSTALCTPLSHMESRQNEKTTRDPAIMVSFPILGVEGKEDASLLIYTTTPWTLPSNLFIAVHPDFTYLEILDEATGRRYIMLQCGLSMLYKDPKRTKYRVLGRLTGKSMVGWKRLLQITSRRTKGPASCTRRQHSAKNLGYDAAVSAGFTTPSRLPPYPVDDEGCFTAEVSANRYWRTPIPLWVSDDYEEIVCVGNVEGLKELSGFEGPLDDIHRDKVDGITIPSKRGKGVYVEWMKFLTAGSMPYASNHFPFENKDEFAEGLFPADFIAEGLDQTRGWFYILTILGNKLFGKSPFRNVIVNGLVLAQDQKKMSKSLRNYPDPTIIIDEYGSDALRLYLINSPVVKGEYIRFNESGIKEVVSRVLLPLWNSYRFFHEQTLLYKKTTGQDFAVRAVWDNGGPQNVMDRWILPDCQSLLRFMEEEMRVRRLLQVINNLTNWYIRFNRKRLKGVVGLGLDDTTAALNTLLQVLFTLMRALAPFAPFITEHIYQLLRPQLSVVTAQFEDARSVHFLPFPTVQEALFDEVIERQVSAMQKVIQLGRLARERRNLALKTPLLSLVVIADRQPLADIDSLKVYVQEELNIRDIILTDEEERYDILLEARVDWPTLGKKLKRDVELVRGALPSLTQPQLRQYQGEKRITVAGVAREMINRIQRLRKKAGLVPTDDVHMRYRVLADPDKIGLDRLVASQQDMFVAAPRGWPEKAQENPSEGSLILEEEHSVGSLVLKLQLARLE</sequence>
<dbReference type="InterPro" id="IPR014729">
    <property type="entry name" value="Rossmann-like_a/b/a_fold"/>
</dbReference>
<dbReference type="OMA" id="LLTYWNT"/>
<evidence type="ECO:0000256" key="7">
    <source>
        <dbReference type="ARBA" id="ARBA00023146"/>
    </source>
</evidence>
<evidence type="ECO:0000256" key="6">
    <source>
        <dbReference type="ARBA" id="ARBA00022917"/>
    </source>
</evidence>
<keyword evidence="5" id="KW-0067">ATP-binding</keyword>
<dbReference type="SUPFAM" id="SSF47323">
    <property type="entry name" value="Anticodon-binding domain of a subclass of class I aminoacyl-tRNA synthetases"/>
    <property type="match status" value="1"/>
</dbReference>
<dbReference type="SUPFAM" id="SSF52374">
    <property type="entry name" value="Nucleotidylyl transferase"/>
    <property type="match status" value="1"/>
</dbReference>
<dbReference type="FunFam" id="1.10.730.10:FF:000004">
    <property type="entry name" value="Isoleucyl-tRNA synthetase, cytoplasmic"/>
    <property type="match status" value="1"/>
</dbReference>
<feature type="domain" description="Methionyl/Valyl/Leucyl/Isoleucyl-tRNA synthetase anticodon-binding" evidence="11">
    <location>
        <begin position="571"/>
        <end position="701"/>
    </location>
</feature>
<dbReference type="InterPro" id="IPR013155">
    <property type="entry name" value="M/V/L/I-tRNA-synth_anticd-bd"/>
</dbReference>
<dbReference type="Gene3D" id="3.90.740.10">
    <property type="entry name" value="Valyl/Leucyl/Isoleucyl-tRNA synthetase, editing domain"/>
    <property type="match status" value="1"/>
</dbReference>
<dbReference type="EC" id="6.1.1.5" evidence="2"/>
<dbReference type="GO" id="GO:0005524">
    <property type="term" value="F:ATP binding"/>
    <property type="evidence" value="ECO:0007669"/>
    <property type="project" value="UniProtKB-KW"/>
</dbReference>
<protein>
    <recommendedName>
        <fullName evidence="2">isoleucine--tRNA ligase</fullName>
        <ecNumber evidence="2">6.1.1.5</ecNumber>
    </recommendedName>
    <alternativeName>
        <fullName evidence="8">Isoleucyl-tRNA synthetase</fullName>
    </alternativeName>
</protein>
<dbReference type="InterPro" id="IPR002300">
    <property type="entry name" value="aa-tRNA-synth_Ia"/>
</dbReference>
<evidence type="ECO:0000256" key="9">
    <source>
        <dbReference type="ARBA" id="ARBA00048359"/>
    </source>
</evidence>
<proteinExistence type="inferred from homology"/>
<dbReference type="SUPFAM" id="SSF50677">
    <property type="entry name" value="ValRS/IleRS/LeuRS editing domain"/>
    <property type="match status" value="1"/>
</dbReference>
<dbReference type="InterPro" id="IPR023586">
    <property type="entry name" value="Ile-tRNA-ligase_type2"/>
</dbReference>
<organism evidence="12 13">
    <name type="scientific">Chaetomium globosum (strain ATCC 6205 / CBS 148.51 / DSM 1962 / NBRC 6347 / NRRL 1970)</name>
    <name type="common">Soil fungus</name>
    <dbReference type="NCBI Taxonomy" id="306901"/>
    <lineage>
        <taxon>Eukaryota</taxon>
        <taxon>Fungi</taxon>
        <taxon>Dikarya</taxon>
        <taxon>Ascomycota</taxon>
        <taxon>Pezizomycotina</taxon>
        <taxon>Sordariomycetes</taxon>
        <taxon>Sordariomycetidae</taxon>
        <taxon>Sordariales</taxon>
        <taxon>Chaetomiaceae</taxon>
        <taxon>Chaetomium</taxon>
    </lineage>
</organism>
<dbReference type="InParanoid" id="Q2GUE0"/>
<dbReference type="GO" id="GO:0000049">
    <property type="term" value="F:tRNA binding"/>
    <property type="evidence" value="ECO:0007669"/>
    <property type="project" value="InterPro"/>
</dbReference>
<dbReference type="Proteomes" id="UP000001056">
    <property type="component" value="Unassembled WGS sequence"/>
</dbReference>
<dbReference type="RefSeq" id="XP_001226341.1">
    <property type="nucleotide sequence ID" value="XM_001226340.1"/>
</dbReference>
<reference evidence="13" key="1">
    <citation type="journal article" date="2015" name="Genome Announc.">
        <title>Draft genome sequence of the cellulolytic fungus Chaetomium globosum.</title>
        <authorList>
            <person name="Cuomo C.A."/>
            <person name="Untereiner W.A."/>
            <person name="Ma L.-J."/>
            <person name="Grabherr M."/>
            <person name="Birren B.W."/>
        </authorList>
    </citation>
    <scope>NUCLEOTIDE SEQUENCE [LARGE SCALE GENOMIC DNA]</scope>
    <source>
        <strain evidence="13">ATCC 6205 / CBS 148.51 / DSM 1962 / NBRC 6347 / NRRL 1970</strain>
    </source>
</reference>
<feature type="domain" description="Aminoacyl-tRNA synthetase class Ia" evidence="10">
    <location>
        <begin position="315"/>
        <end position="492"/>
    </location>
</feature>
<dbReference type="OrthoDB" id="1706657at2759"/>
<dbReference type="PANTHER" id="PTHR42780">
    <property type="entry name" value="SOLEUCYL-TRNA SYNTHETASE"/>
    <property type="match status" value="1"/>
</dbReference>
<dbReference type="Pfam" id="PF00133">
    <property type="entry name" value="tRNA-synt_1"/>
    <property type="match status" value="3"/>
</dbReference>
<keyword evidence="3" id="KW-0436">Ligase</keyword>
<keyword evidence="7" id="KW-0030">Aminoacyl-tRNA synthetase</keyword>
<accession>Q2GUE0</accession>
<dbReference type="CDD" id="cd00818">
    <property type="entry name" value="IleRS_core"/>
    <property type="match status" value="1"/>
</dbReference>
<keyword evidence="4" id="KW-0547">Nucleotide-binding</keyword>
<comment type="catalytic activity">
    <reaction evidence="9">
        <text>tRNA(Ile) + L-isoleucine + ATP = L-isoleucyl-tRNA(Ile) + AMP + diphosphate</text>
        <dbReference type="Rhea" id="RHEA:11060"/>
        <dbReference type="Rhea" id="RHEA-COMP:9666"/>
        <dbReference type="Rhea" id="RHEA-COMP:9695"/>
        <dbReference type="ChEBI" id="CHEBI:30616"/>
        <dbReference type="ChEBI" id="CHEBI:33019"/>
        <dbReference type="ChEBI" id="CHEBI:58045"/>
        <dbReference type="ChEBI" id="CHEBI:78442"/>
        <dbReference type="ChEBI" id="CHEBI:78528"/>
        <dbReference type="ChEBI" id="CHEBI:456215"/>
        <dbReference type="EC" id="6.1.1.5"/>
    </reaction>
</comment>
<keyword evidence="6" id="KW-0648">Protein biosynthesis</keyword>
<name>Q2GUE0_CHAGB</name>